<evidence type="ECO:0000256" key="2">
    <source>
        <dbReference type="PIRNR" id="PIRNR002070"/>
    </source>
</evidence>
<name>A0A6J5KS18_9CAUD</name>
<protein>
    <recommendedName>
        <fullName evidence="2">Single-stranded DNA-binding protein</fullName>
    </recommendedName>
</protein>
<dbReference type="PIRSF" id="PIRSF002070">
    <property type="entry name" value="SSB"/>
    <property type="match status" value="1"/>
</dbReference>
<dbReference type="InterPro" id="IPR000424">
    <property type="entry name" value="Primosome_PriB/ssb"/>
</dbReference>
<dbReference type="EMBL" id="LR796180">
    <property type="protein sequence ID" value="CAB4124701.1"/>
    <property type="molecule type" value="Genomic_DNA"/>
</dbReference>
<sequence length="147" mass="15524">MITIQGVARLGRDAEVRYLASGDAVAGLSLAFSAGKKDDQGNRPTTWVKAVLFGKRAESLANYLTKGTQVCVVLSDARLTEYQKKDGTAGAALEAKVELLDFVGSREQSADSAPAAPAPPPQRQAPPRPAPSRPAANLSDMEDDIPF</sequence>
<accession>A0A6J5KS18</accession>
<evidence type="ECO:0000313" key="4">
    <source>
        <dbReference type="EMBL" id="CAB4124701.1"/>
    </source>
</evidence>
<keyword evidence="1 2" id="KW-0238">DNA-binding</keyword>
<dbReference type="NCBIfam" id="TIGR00621">
    <property type="entry name" value="ssb"/>
    <property type="match status" value="1"/>
</dbReference>
<dbReference type="Gene3D" id="2.40.50.140">
    <property type="entry name" value="Nucleic acid-binding proteins"/>
    <property type="match status" value="1"/>
</dbReference>
<dbReference type="PROSITE" id="PS50935">
    <property type="entry name" value="SSB"/>
    <property type="match status" value="1"/>
</dbReference>
<dbReference type="SUPFAM" id="SSF50249">
    <property type="entry name" value="Nucleic acid-binding proteins"/>
    <property type="match status" value="1"/>
</dbReference>
<evidence type="ECO:0000256" key="1">
    <source>
        <dbReference type="ARBA" id="ARBA00023125"/>
    </source>
</evidence>
<dbReference type="GO" id="GO:0003697">
    <property type="term" value="F:single-stranded DNA binding"/>
    <property type="evidence" value="ECO:0007669"/>
    <property type="project" value="InterPro"/>
</dbReference>
<reference evidence="4" key="1">
    <citation type="submission" date="2020-04" db="EMBL/GenBank/DDBJ databases">
        <authorList>
            <person name="Chiriac C."/>
            <person name="Salcher M."/>
            <person name="Ghai R."/>
            <person name="Kavagutti S V."/>
        </authorList>
    </citation>
    <scope>NUCLEOTIDE SEQUENCE</scope>
</reference>
<gene>
    <name evidence="4" type="ORF">UFOVP66_24</name>
</gene>
<feature type="compositionally biased region" description="Pro residues" evidence="3">
    <location>
        <begin position="116"/>
        <end position="132"/>
    </location>
</feature>
<dbReference type="Pfam" id="PF00436">
    <property type="entry name" value="SSB"/>
    <property type="match status" value="1"/>
</dbReference>
<feature type="region of interest" description="Disordered" evidence="3">
    <location>
        <begin position="105"/>
        <end position="147"/>
    </location>
</feature>
<dbReference type="InterPro" id="IPR012340">
    <property type="entry name" value="NA-bd_OB-fold"/>
</dbReference>
<evidence type="ECO:0000256" key="3">
    <source>
        <dbReference type="SAM" id="MobiDB-lite"/>
    </source>
</evidence>
<dbReference type="GO" id="GO:0006260">
    <property type="term" value="P:DNA replication"/>
    <property type="evidence" value="ECO:0007669"/>
    <property type="project" value="InterPro"/>
</dbReference>
<proteinExistence type="predicted"/>
<dbReference type="CDD" id="cd04496">
    <property type="entry name" value="SSB_OBF"/>
    <property type="match status" value="1"/>
</dbReference>
<dbReference type="InterPro" id="IPR011344">
    <property type="entry name" value="ssDNA-bd"/>
</dbReference>
<organism evidence="4">
    <name type="scientific">uncultured Caudovirales phage</name>
    <dbReference type="NCBI Taxonomy" id="2100421"/>
    <lineage>
        <taxon>Viruses</taxon>
        <taxon>Duplodnaviria</taxon>
        <taxon>Heunggongvirae</taxon>
        <taxon>Uroviricota</taxon>
        <taxon>Caudoviricetes</taxon>
        <taxon>Peduoviridae</taxon>
        <taxon>Maltschvirus</taxon>
        <taxon>Maltschvirus maltsch</taxon>
    </lineage>
</organism>